<name>A0A9Q9SSU7_MOOP1</name>
<proteinExistence type="predicted"/>
<reference evidence="1" key="2">
    <citation type="submission" date="2022-10" db="EMBL/GenBank/DDBJ databases">
        <authorList>
            <person name="Ngo T.-E."/>
        </authorList>
    </citation>
    <scope>NUCLEOTIDE SEQUENCE</scope>
    <source>
        <strain evidence="1">JHB</strain>
    </source>
</reference>
<gene>
    <name evidence="1" type="ORF">BJP36_42350</name>
</gene>
<protein>
    <submittedName>
        <fullName evidence="1">Uncharacterized protein</fullName>
    </submittedName>
</protein>
<accession>A0A9Q9SSU7</accession>
<dbReference type="AlphaFoldDB" id="A0A9Q9SSU7"/>
<evidence type="ECO:0000313" key="1">
    <source>
        <dbReference type="EMBL" id="WAN69007.1"/>
    </source>
</evidence>
<dbReference type="Proteomes" id="UP000176944">
    <property type="component" value="Chromosome"/>
</dbReference>
<dbReference type="EMBL" id="CP017708">
    <property type="protein sequence ID" value="WAN69007.1"/>
    <property type="molecule type" value="Genomic_DNA"/>
</dbReference>
<reference evidence="1" key="1">
    <citation type="journal article" date="2017" name="Proc. Natl. Acad. Sci. U.S.A.">
        <title>Comparative genomics uncovers the prolific and distinctive metabolic potential of the cyanobacterial genus Moorea.</title>
        <authorList>
            <person name="Leao T."/>
            <person name="Castelao G."/>
            <person name="Korobeynikov A."/>
            <person name="Monroe E.A."/>
            <person name="Podell S."/>
            <person name="Glukhov E."/>
            <person name="Allen E.E."/>
            <person name="Gerwick W.H."/>
            <person name="Gerwick L."/>
        </authorList>
    </citation>
    <scope>NUCLEOTIDE SEQUENCE</scope>
    <source>
        <strain evidence="1">JHB</strain>
    </source>
</reference>
<organism evidence="1">
    <name type="scientific">Moorena producens (strain JHB)</name>
    <dbReference type="NCBI Taxonomy" id="1454205"/>
    <lineage>
        <taxon>Bacteria</taxon>
        <taxon>Bacillati</taxon>
        <taxon>Cyanobacteriota</taxon>
        <taxon>Cyanophyceae</taxon>
        <taxon>Coleofasciculales</taxon>
        <taxon>Coleofasciculaceae</taxon>
        <taxon>Moorena</taxon>
    </lineage>
</organism>
<sequence>MPKKLGTTKKISTQVVPVVGMTKSVELELFSTMKKLGIVRAESYNKLGSVSHWGMDWKSDAAREQGVSPTRYCIKTRLSQRSKALGLPKP</sequence>